<keyword evidence="2" id="KW-0472">Membrane</keyword>
<dbReference type="OrthoDB" id="346338at2759"/>
<dbReference type="Proteomes" id="UP000515125">
    <property type="component" value="Unplaced"/>
</dbReference>
<feature type="transmembrane region" description="Helical" evidence="2">
    <location>
        <begin position="25"/>
        <end position="49"/>
    </location>
</feature>
<accession>A0A6P6RWR5</accession>
<keyword evidence="2" id="KW-0812">Transmembrane</keyword>
<feature type="compositionally biased region" description="Basic and acidic residues" evidence="1">
    <location>
        <begin position="251"/>
        <end position="261"/>
    </location>
</feature>
<reference evidence="4" key="1">
    <citation type="submission" date="2025-08" db="UniProtKB">
        <authorList>
            <consortium name="RefSeq"/>
        </authorList>
    </citation>
    <scope>IDENTIFICATION</scope>
</reference>
<evidence type="ECO:0000256" key="2">
    <source>
        <dbReference type="SAM" id="Phobius"/>
    </source>
</evidence>
<proteinExistence type="predicted"/>
<keyword evidence="2" id="KW-1133">Transmembrane helix</keyword>
<dbReference type="RefSeq" id="XP_026192336.1">
    <property type="nucleotide sequence ID" value="XM_026336551.1"/>
</dbReference>
<protein>
    <submittedName>
        <fullName evidence="4">Uncharacterized protein LOC113147126</fullName>
    </submittedName>
</protein>
<gene>
    <name evidence="4" type="primary">LOC113147126</name>
</gene>
<evidence type="ECO:0000313" key="3">
    <source>
        <dbReference type="Proteomes" id="UP000515125"/>
    </source>
</evidence>
<feature type="region of interest" description="Disordered" evidence="1">
    <location>
        <begin position="251"/>
        <end position="281"/>
    </location>
</feature>
<sequence length="281" mass="31149">MCAILGACCGNASKACHCLSLRNFAFIWLGINILLAAVQFIAGSSLAAYRAPVDSLLQSIREKIMEMDNPTTALKYYNVIANSLAVLWKGTNLLTTVRGVYDSIAIGLWVYGWYYAKIGLVYIFVGMTALAFFVDFCLLIIFLVVINVLYVAYFFPSALALPFIFFGWQAFLGPYILHLLLSHAFVLSVGGDGTEMKTWKEVQKLKEKAARQGTKTSFTFSVNHSCNALEETLEEKVTLLEEPNEIDRSESAKAVHVEEAATPRITQEAEVPDVEKEATMV</sequence>
<feature type="transmembrane region" description="Helical" evidence="2">
    <location>
        <begin position="175"/>
        <end position="194"/>
    </location>
</feature>
<organism evidence="3 4">
    <name type="scientific">Cyclospora cayetanensis</name>
    <dbReference type="NCBI Taxonomy" id="88456"/>
    <lineage>
        <taxon>Eukaryota</taxon>
        <taxon>Sar</taxon>
        <taxon>Alveolata</taxon>
        <taxon>Apicomplexa</taxon>
        <taxon>Conoidasida</taxon>
        <taxon>Coccidia</taxon>
        <taxon>Eucoccidiorida</taxon>
        <taxon>Eimeriorina</taxon>
        <taxon>Eimeriidae</taxon>
        <taxon>Cyclospora</taxon>
    </lineage>
</organism>
<feature type="transmembrane region" description="Helical" evidence="2">
    <location>
        <begin position="99"/>
        <end position="116"/>
    </location>
</feature>
<evidence type="ECO:0000256" key="1">
    <source>
        <dbReference type="SAM" id="MobiDB-lite"/>
    </source>
</evidence>
<evidence type="ECO:0000313" key="4">
    <source>
        <dbReference type="RefSeq" id="XP_026192336.1"/>
    </source>
</evidence>
<keyword evidence="3" id="KW-1185">Reference proteome</keyword>
<dbReference type="GeneID" id="113147126"/>
<name>A0A6P6RWR5_9EIME</name>
<dbReference type="AlphaFoldDB" id="A0A6P6RWR5"/>